<comment type="caution">
    <text evidence="1">The sequence shown here is derived from an EMBL/GenBank/DDBJ whole genome shotgun (WGS) entry which is preliminary data.</text>
</comment>
<dbReference type="EMBL" id="VSSQ01116902">
    <property type="protein sequence ID" value="MPN51613.1"/>
    <property type="molecule type" value="Genomic_DNA"/>
</dbReference>
<name>A0A645IWQ0_9ZZZZ</name>
<evidence type="ECO:0000313" key="1">
    <source>
        <dbReference type="EMBL" id="MPN51613.1"/>
    </source>
</evidence>
<proteinExistence type="predicted"/>
<sequence>MAITGEWGQIKSKNGIVRLNNWSAFYLLPPSTITPNIIQGDNYEIRLNRGWIVSVKNGIYEIIKE</sequence>
<protein>
    <submittedName>
        <fullName evidence="1">Uncharacterized protein</fullName>
    </submittedName>
</protein>
<reference evidence="1" key="1">
    <citation type="submission" date="2019-08" db="EMBL/GenBank/DDBJ databases">
        <authorList>
            <person name="Kucharzyk K."/>
            <person name="Murdoch R.W."/>
            <person name="Higgins S."/>
            <person name="Loffler F."/>
        </authorList>
    </citation>
    <scope>NUCLEOTIDE SEQUENCE</scope>
</reference>
<accession>A0A645IWQ0</accession>
<dbReference type="AlphaFoldDB" id="A0A645IWQ0"/>
<organism evidence="1">
    <name type="scientific">bioreactor metagenome</name>
    <dbReference type="NCBI Taxonomy" id="1076179"/>
    <lineage>
        <taxon>unclassified sequences</taxon>
        <taxon>metagenomes</taxon>
        <taxon>ecological metagenomes</taxon>
    </lineage>
</organism>
<gene>
    <name evidence="1" type="ORF">SDC9_199261</name>
</gene>